<proteinExistence type="predicted"/>
<name>A0AC61YAW7_9FLAO</name>
<evidence type="ECO:0000313" key="2">
    <source>
        <dbReference type="Proteomes" id="UP000356253"/>
    </source>
</evidence>
<sequence length="377" mass="42312">MSQPFIKMKKFFFSLLFVAFVVGCSDDSSEDNSSTDNFDRQAMLVNWADNLIIPSYTSFQGEVEVLKNASETFTENPTQEHLEALRAVYQEAYLAFQHVSMYEIGPAETVNYRGFINTYPTDAEGIENTIASDSYNLELPSNRNIQGFPALDYLLYGLAESDAELLAVYSTNPNADAYKNYLTNVSQRILDLTGAVLTEWNNNYRDTFVNNTSSSNTGSVDRFTNDFIIYYEKYLRSGKVGIPAGAFSGTVQPTKVESYYHPSFSKELLKEALLATQNFFNGQSAGNSTNGASFKTYLDYLDSMKDGEQLSSLINDRFENSFQKINELDASLLQQIETDNNKMLETFDALQSNVILLKIDMLQALSISVDYVDSDGD</sequence>
<keyword evidence="2" id="KW-1185">Reference proteome</keyword>
<reference evidence="1" key="1">
    <citation type="submission" date="2019-09" db="EMBL/GenBank/DDBJ databases">
        <authorList>
            <person name="Rodrigo-Torres L."/>
            <person name="Arahal R. D."/>
            <person name="Lucena T."/>
        </authorList>
    </citation>
    <scope>NUCLEOTIDE SEQUENCE</scope>
    <source>
        <strain evidence="1">ISS653</strain>
    </source>
</reference>
<accession>A0AC61YAW7</accession>
<comment type="caution">
    <text evidence="1">The sequence shown here is derived from an EMBL/GenBank/DDBJ whole genome shotgun (WGS) entry which is preliminary data.</text>
</comment>
<dbReference type="Proteomes" id="UP000356253">
    <property type="component" value="Unassembled WGS sequence"/>
</dbReference>
<protein>
    <submittedName>
        <fullName evidence="1">Iron-regulated protein A</fullName>
    </submittedName>
</protein>
<gene>
    <name evidence="1" type="primary">irpA</name>
    <name evidence="1" type="ORF">FVB9532_02665</name>
</gene>
<dbReference type="EMBL" id="CABVMM010000010">
    <property type="protein sequence ID" value="VVV01375.1"/>
    <property type="molecule type" value="Genomic_DNA"/>
</dbReference>
<evidence type="ECO:0000313" key="1">
    <source>
        <dbReference type="EMBL" id="VVV01375.1"/>
    </source>
</evidence>
<organism evidence="1 2">
    <name type="scientific">Mesonia oceanica</name>
    <dbReference type="NCBI Taxonomy" id="2687242"/>
    <lineage>
        <taxon>Bacteria</taxon>
        <taxon>Pseudomonadati</taxon>
        <taxon>Bacteroidota</taxon>
        <taxon>Flavobacteriia</taxon>
        <taxon>Flavobacteriales</taxon>
        <taxon>Flavobacteriaceae</taxon>
        <taxon>Mesonia</taxon>
    </lineage>
</organism>